<evidence type="ECO:0000256" key="1">
    <source>
        <dbReference type="SAM" id="MobiDB-lite"/>
    </source>
</evidence>
<comment type="caution">
    <text evidence="2">The sequence shown here is derived from an EMBL/GenBank/DDBJ whole genome shotgun (WGS) entry which is preliminary data.</text>
</comment>
<keyword evidence="3" id="KW-1185">Reference proteome</keyword>
<proteinExistence type="predicted"/>
<dbReference type="Proteomes" id="UP000547973">
    <property type="component" value="Unassembled WGS sequence"/>
</dbReference>
<gene>
    <name evidence="2" type="ORF">BKA03_002890</name>
</gene>
<evidence type="ECO:0000313" key="2">
    <source>
        <dbReference type="EMBL" id="NYI42771.1"/>
    </source>
</evidence>
<evidence type="ECO:0000313" key="3">
    <source>
        <dbReference type="Proteomes" id="UP000547973"/>
    </source>
</evidence>
<protein>
    <submittedName>
        <fullName evidence="2">Uncharacterized protein</fullName>
    </submittedName>
</protein>
<dbReference type="AlphaFoldDB" id="A0A7Y9ZCV1"/>
<sequence>MVAKEATFSHKQGPPDAYSGGPLLCEASGRDRSFTKDITVASGDLAAATRNVHAGMARVGAYSRVVAQTAEPR</sequence>
<feature type="region of interest" description="Disordered" evidence="1">
    <location>
        <begin position="1"/>
        <end position="22"/>
    </location>
</feature>
<name>A0A7Y9ZCV1_9MICO</name>
<organism evidence="2 3">
    <name type="scientific">Demequina lutea</name>
    <dbReference type="NCBI Taxonomy" id="431489"/>
    <lineage>
        <taxon>Bacteria</taxon>
        <taxon>Bacillati</taxon>
        <taxon>Actinomycetota</taxon>
        <taxon>Actinomycetes</taxon>
        <taxon>Micrococcales</taxon>
        <taxon>Demequinaceae</taxon>
        <taxon>Demequina</taxon>
    </lineage>
</organism>
<accession>A0A7Y9ZCV1</accession>
<dbReference type="EMBL" id="JACBZO010000001">
    <property type="protein sequence ID" value="NYI42771.1"/>
    <property type="molecule type" value="Genomic_DNA"/>
</dbReference>
<reference evidence="2 3" key="1">
    <citation type="submission" date="2020-07" db="EMBL/GenBank/DDBJ databases">
        <title>Sequencing the genomes of 1000 actinobacteria strains.</title>
        <authorList>
            <person name="Klenk H.-P."/>
        </authorList>
    </citation>
    <scope>NUCLEOTIDE SEQUENCE [LARGE SCALE GENOMIC DNA]</scope>
    <source>
        <strain evidence="2 3">DSM 19970</strain>
    </source>
</reference>